<evidence type="ECO:0000313" key="17">
    <source>
        <dbReference type="Proteomes" id="UP000619743"/>
    </source>
</evidence>
<keyword evidence="5 10" id="KW-0479">Metal-binding</keyword>
<dbReference type="CDD" id="cd09601">
    <property type="entry name" value="M1_APN-Q_like"/>
    <property type="match status" value="1"/>
</dbReference>
<evidence type="ECO:0000313" key="16">
    <source>
        <dbReference type="EMBL" id="GGA91114.1"/>
    </source>
</evidence>
<dbReference type="InterPro" id="IPR045357">
    <property type="entry name" value="Aminopeptidase_N-like_N"/>
</dbReference>
<dbReference type="PANTHER" id="PTHR11533">
    <property type="entry name" value="PROTEASE M1 ZINC METALLOPROTEASE"/>
    <property type="match status" value="1"/>
</dbReference>
<evidence type="ECO:0000256" key="12">
    <source>
        <dbReference type="RuleBase" id="RU364040"/>
    </source>
</evidence>
<evidence type="ECO:0000256" key="7">
    <source>
        <dbReference type="ARBA" id="ARBA00022833"/>
    </source>
</evidence>
<evidence type="ECO:0000256" key="6">
    <source>
        <dbReference type="ARBA" id="ARBA00022801"/>
    </source>
</evidence>
<dbReference type="SUPFAM" id="SSF55486">
    <property type="entry name" value="Metalloproteases ('zincins'), catalytic domain"/>
    <property type="match status" value="1"/>
</dbReference>
<keyword evidence="17" id="KW-1185">Reference proteome</keyword>
<sequence>MNKIIAAIAAVAVVIVVTLFVVNIDFSGTSADGRSVWSDNNKVAVPKGKLGTMVVPQHYRIDLTLIPQDTSFNGSVEIDLTFNQTTDTFFLHGKGLRVSSSQLLSEEQTLQATYQQVDDSGVVRITLPQAVSGDATLAIDYQADYSTSLDAIYQVEEAGSHYVFSQMEAISARMAIPSFDEPLFKTPFDISVTSEAKNTVISNTPELRAEQLSNGLVKHTFATTKPLPTYLLAFAVGEFDVIEWPAIPANDLRSRPIPLRGIAAKGKGEQLFFALDNTQAILEALESYFDQPYPYQKLDLIAAPDFAFGAMENAGAIVYRETLLLLDQHAPVSQLRAYGVVHAHELGHQWFGNLVTPKWWDDIWLNEAFATWIAYKAAHQWRPDLQFDRTLTMRAHGAMAVDARASARQIRNPIVANDDIMNAFDAITYRKGGGVLQMFESYVGEHRFRDGVRLHMKRHAWGTADINDFLQSLADGSGLPEIIPGFKTFLYQSGVPTVSIEQQCETSIDKLLLQQTRYVPLGVKPSKSQTWQVPVCVRSQDGKQCLMLENAKFRRDWRCEDWLMPNAEAAGYYRWQLTDDGWRSLLTQAEQLSAPELISLGDNLFASYLQGAVSSELLLAGYQVLSASEYWDVAAMPLQQLQRLQHRLLADQSPTPFTELVSNYYQPHFDKLGFNADSQADIEHANATSLLRQNVIQALAVTARNQAIREQLKRRLNDYLGSRPYDLTALDPNLVGIAMIVAVQDGDETYIWELKELGLESSNALLRQQVFTALANIEDRILGQLLVEELLLAAEVRSNEAQRLLAEFIQNPVLRDFTWHWLKDNLDAMLKRYSSFSVARIVSSASPFCSPEQRDDMQSFFTANQSKIAGAPRKIAETVEIIDQCIALRANKAEEFAAALSR</sequence>
<evidence type="ECO:0000256" key="10">
    <source>
        <dbReference type="PIRSR" id="PIRSR634016-3"/>
    </source>
</evidence>
<dbReference type="Gene3D" id="2.60.40.1910">
    <property type="match status" value="1"/>
</dbReference>
<accession>A0A8J2UAS6</accession>
<reference evidence="17" key="1">
    <citation type="journal article" date="2019" name="Int. J. Syst. Evol. Microbiol.">
        <title>The Global Catalogue of Microorganisms (GCM) 10K type strain sequencing project: providing services to taxonomists for standard genome sequencing and annotation.</title>
        <authorList>
            <consortium name="The Broad Institute Genomics Platform"/>
            <consortium name="The Broad Institute Genome Sequencing Center for Infectious Disease"/>
            <person name="Wu L."/>
            <person name="Ma J."/>
        </authorList>
    </citation>
    <scope>NUCLEOTIDE SEQUENCE [LARGE SCALE GENOMIC DNA]</scope>
    <source>
        <strain evidence="17">CGMCC 1.10130</strain>
    </source>
</reference>
<dbReference type="Gene3D" id="2.60.40.1730">
    <property type="entry name" value="tricorn interacting facor f3 domain"/>
    <property type="match status" value="1"/>
</dbReference>
<dbReference type="GO" id="GO:0016020">
    <property type="term" value="C:membrane"/>
    <property type="evidence" value="ECO:0007669"/>
    <property type="project" value="TreeGrafter"/>
</dbReference>
<dbReference type="EMBL" id="BMDX01000037">
    <property type="protein sequence ID" value="GGA91114.1"/>
    <property type="molecule type" value="Genomic_DNA"/>
</dbReference>
<dbReference type="FunFam" id="1.10.390.10:FF:000006">
    <property type="entry name" value="Puromycin-sensitive aminopeptidase"/>
    <property type="match status" value="1"/>
</dbReference>
<dbReference type="PANTHER" id="PTHR11533:SF174">
    <property type="entry name" value="PUROMYCIN-SENSITIVE AMINOPEPTIDASE-RELATED"/>
    <property type="match status" value="1"/>
</dbReference>
<dbReference type="RefSeq" id="WP_087507699.1">
    <property type="nucleotide sequence ID" value="NZ_BMDX01000037.1"/>
</dbReference>
<feature type="active site" description="Proton acceptor" evidence="9">
    <location>
        <position position="345"/>
    </location>
</feature>
<evidence type="ECO:0000256" key="8">
    <source>
        <dbReference type="ARBA" id="ARBA00023049"/>
    </source>
</evidence>
<evidence type="ECO:0000256" key="5">
    <source>
        <dbReference type="ARBA" id="ARBA00022723"/>
    </source>
</evidence>
<evidence type="ECO:0000259" key="13">
    <source>
        <dbReference type="Pfam" id="PF01433"/>
    </source>
</evidence>
<dbReference type="Gene3D" id="1.10.390.10">
    <property type="entry name" value="Neutral Protease Domain 2"/>
    <property type="match status" value="1"/>
</dbReference>
<evidence type="ECO:0000256" key="1">
    <source>
        <dbReference type="ARBA" id="ARBA00000098"/>
    </source>
</evidence>
<dbReference type="GO" id="GO:0006508">
    <property type="term" value="P:proteolysis"/>
    <property type="evidence" value="ECO:0007669"/>
    <property type="project" value="UniProtKB-KW"/>
</dbReference>
<evidence type="ECO:0000259" key="14">
    <source>
        <dbReference type="Pfam" id="PF11838"/>
    </source>
</evidence>
<feature type="domain" description="ERAP1-like C-terminal" evidence="14">
    <location>
        <begin position="562"/>
        <end position="883"/>
    </location>
</feature>
<evidence type="ECO:0000259" key="15">
    <source>
        <dbReference type="Pfam" id="PF17900"/>
    </source>
</evidence>
<keyword evidence="3 12" id="KW-0031">Aminopeptidase</keyword>
<comment type="caution">
    <text evidence="16">The sequence shown here is derived from an EMBL/GenBank/DDBJ whole genome shotgun (WGS) entry which is preliminary data.</text>
</comment>
<dbReference type="Pfam" id="PF11838">
    <property type="entry name" value="ERAP1_C"/>
    <property type="match status" value="1"/>
</dbReference>
<keyword evidence="4 12" id="KW-0645">Protease</keyword>
<dbReference type="InterPro" id="IPR001930">
    <property type="entry name" value="Peptidase_M1"/>
</dbReference>
<dbReference type="GO" id="GO:0043171">
    <property type="term" value="P:peptide catabolic process"/>
    <property type="evidence" value="ECO:0007669"/>
    <property type="project" value="TreeGrafter"/>
</dbReference>
<evidence type="ECO:0000256" key="4">
    <source>
        <dbReference type="ARBA" id="ARBA00022670"/>
    </source>
</evidence>
<comment type="catalytic activity">
    <reaction evidence="1">
        <text>Release of an N-terminal amino acid, Xaa-|-Yaa- from a peptide, amide or arylamide. Xaa is preferably Ala, but may be most amino acids including Pro (slow action). When a terminal hydrophobic residue is followed by a prolyl residue, the two may be released as an intact Xaa-Pro dipeptide.</text>
        <dbReference type="EC" id="3.4.11.2"/>
    </reaction>
</comment>
<comment type="similarity">
    <text evidence="2 12">Belongs to the peptidase M1 family.</text>
</comment>
<feature type="domain" description="Peptidase M1 membrane alanine aminopeptidase" evidence="13">
    <location>
        <begin position="273"/>
        <end position="478"/>
    </location>
</feature>
<feature type="binding site" evidence="10">
    <location>
        <position position="344"/>
    </location>
    <ligand>
        <name>Zn(2+)</name>
        <dbReference type="ChEBI" id="CHEBI:29105"/>
        <note>catalytic</note>
    </ligand>
</feature>
<comment type="cofactor">
    <cofactor evidence="10 12">
        <name>Zn(2+)</name>
        <dbReference type="ChEBI" id="CHEBI:29105"/>
    </cofactor>
    <text evidence="10 12">Binds 1 zinc ion per subunit.</text>
</comment>
<dbReference type="SUPFAM" id="SSF63737">
    <property type="entry name" value="Leukotriene A4 hydrolase N-terminal domain"/>
    <property type="match status" value="1"/>
</dbReference>
<dbReference type="Gene3D" id="1.25.50.20">
    <property type="match status" value="1"/>
</dbReference>
<protein>
    <recommendedName>
        <fullName evidence="12">Aminopeptidase</fullName>
        <ecNumber evidence="12">3.4.11.-</ecNumber>
    </recommendedName>
</protein>
<gene>
    <name evidence="16" type="primary">pepN</name>
    <name evidence="16" type="ORF">GCM10011369_36540</name>
</gene>
<proteinExistence type="inferred from homology"/>
<dbReference type="GO" id="GO:0042277">
    <property type="term" value="F:peptide binding"/>
    <property type="evidence" value="ECO:0007669"/>
    <property type="project" value="TreeGrafter"/>
</dbReference>
<dbReference type="GO" id="GO:0070006">
    <property type="term" value="F:metalloaminopeptidase activity"/>
    <property type="evidence" value="ECO:0007669"/>
    <property type="project" value="TreeGrafter"/>
</dbReference>
<keyword evidence="6 12" id="KW-0378">Hydrolase</keyword>
<dbReference type="GO" id="GO:0005615">
    <property type="term" value="C:extracellular space"/>
    <property type="evidence" value="ECO:0007669"/>
    <property type="project" value="TreeGrafter"/>
</dbReference>
<dbReference type="Pfam" id="PF01433">
    <property type="entry name" value="Peptidase_M1"/>
    <property type="match status" value="1"/>
</dbReference>
<dbReference type="GO" id="GO:0016285">
    <property type="term" value="F:alanyl aminopeptidase activity"/>
    <property type="evidence" value="ECO:0007669"/>
    <property type="project" value="UniProtKB-EC"/>
</dbReference>
<feature type="binding site" evidence="10">
    <location>
        <position position="367"/>
    </location>
    <ligand>
        <name>Zn(2+)</name>
        <dbReference type="ChEBI" id="CHEBI:29105"/>
        <note>catalytic</note>
    </ligand>
</feature>
<dbReference type="PRINTS" id="PR00756">
    <property type="entry name" value="ALADIPTASE"/>
</dbReference>
<dbReference type="OrthoDB" id="100605at2"/>
<dbReference type="Proteomes" id="UP000619743">
    <property type="component" value="Unassembled WGS sequence"/>
</dbReference>
<dbReference type="InterPro" id="IPR024571">
    <property type="entry name" value="ERAP1-like_C_dom"/>
</dbReference>
<dbReference type="InterPro" id="IPR034016">
    <property type="entry name" value="M1_APN-typ"/>
</dbReference>
<dbReference type="GO" id="GO:0008270">
    <property type="term" value="F:zinc ion binding"/>
    <property type="evidence" value="ECO:0007669"/>
    <property type="project" value="UniProtKB-UniRule"/>
</dbReference>
<feature type="binding site" evidence="10">
    <location>
        <position position="348"/>
    </location>
    <ligand>
        <name>Zn(2+)</name>
        <dbReference type="ChEBI" id="CHEBI:29105"/>
        <note>catalytic</note>
    </ligand>
</feature>
<evidence type="ECO:0000256" key="9">
    <source>
        <dbReference type="PIRSR" id="PIRSR634016-1"/>
    </source>
</evidence>
<dbReference type="InterPro" id="IPR050344">
    <property type="entry name" value="Peptidase_M1_aminopeptidases"/>
</dbReference>
<dbReference type="AlphaFoldDB" id="A0A8J2UAS6"/>
<evidence type="ECO:0000256" key="11">
    <source>
        <dbReference type="PIRSR" id="PIRSR634016-4"/>
    </source>
</evidence>
<evidence type="ECO:0000256" key="3">
    <source>
        <dbReference type="ARBA" id="ARBA00022438"/>
    </source>
</evidence>
<keyword evidence="7 10" id="KW-0862">Zinc</keyword>
<feature type="domain" description="Aminopeptidase N-like N-terminal" evidence="15">
    <location>
        <begin position="55"/>
        <end position="231"/>
    </location>
</feature>
<evidence type="ECO:0000256" key="2">
    <source>
        <dbReference type="ARBA" id="ARBA00010136"/>
    </source>
</evidence>
<dbReference type="GO" id="GO:0005737">
    <property type="term" value="C:cytoplasm"/>
    <property type="evidence" value="ECO:0007669"/>
    <property type="project" value="TreeGrafter"/>
</dbReference>
<dbReference type="Pfam" id="PF17900">
    <property type="entry name" value="Peptidase_M1_N"/>
    <property type="match status" value="1"/>
</dbReference>
<dbReference type="InterPro" id="IPR014782">
    <property type="entry name" value="Peptidase_M1_dom"/>
</dbReference>
<keyword evidence="8 12" id="KW-0482">Metalloprotease</keyword>
<dbReference type="EC" id="3.4.11.-" evidence="12"/>
<feature type="site" description="Transition state stabilizer" evidence="11">
    <location>
        <position position="429"/>
    </location>
</feature>
<organism evidence="16 17">
    <name type="scientific">Neiella marina</name>
    <dbReference type="NCBI Taxonomy" id="508461"/>
    <lineage>
        <taxon>Bacteria</taxon>
        <taxon>Pseudomonadati</taxon>
        <taxon>Pseudomonadota</taxon>
        <taxon>Gammaproteobacteria</taxon>
        <taxon>Alteromonadales</taxon>
        <taxon>Echinimonadaceae</taxon>
        <taxon>Neiella</taxon>
    </lineage>
</organism>
<dbReference type="InterPro" id="IPR027268">
    <property type="entry name" value="Peptidase_M4/M1_CTD_sf"/>
</dbReference>
<name>A0A8J2UAS6_9GAMM</name>
<dbReference type="InterPro" id="IPR042097">
    <property type="entry name" value="Aminopeptidase_N-like_N_sf"/>
</dbReference>